<dbReference type="RefSeq" id="WP_274639757.1">
    <property type="nucleotide sequence ID" value="NZ_JAIWJY010000004.1"/>
</dbReference>
<dbReference type="Proteomes" id="UP001149303">
    <property type="component" value="Unassembled WGS sequence"/>
</dbReference>
<dbReference type="EMBL" id="JAIWJY010000004">
    <property type="protein sequence ID" value="MDE1206568.1"/>
    <property type="molecule type" value="Genomic_DNA"/>
</dbReference>
<organism evidence="1 2">
    <name type="scientific">Tenacibaculum larymnensis</name>
    <dbReference type="NCBI Taxonomy" id="2878201"/>
    <lineage>
        <taxon>Bacteria</taxon>
        <taxon>Pseudomonadati</taxon>
        <taxon>Bacteroidota</taxon>
        <taxon>Flavobacteriia</taxon>
        <taxon>Flavobacteriales</taxon>
        <taxon>Flavobacteriaceae</taxon>
        <taxon>Tenacibaculum</taxon>
    </lineage>
</organism>
<reference evidence="1" key="1">
    <citation type="submission" date="2021-09" db="EMBL/GenBank/DDBJ databases">
        <authorList>
            <person name="Smyrli M."/>
        </authorList>
    </citation>
    <scope>NUCLEOTIDE SEQUENCE</scope>
    <source>
        <strain evidence="1">LAR25</strain>
    </source>
</reference>
<evidence type="ECO:0008006" key="3">
    <source>
        <dbReference type="Google" id="ProtNLM"/>
    </source>
</evidence>
<comment type="caution">
    <text evidence="1">The sequence shown here is derived from an EMBL/GenBank/DDBJ whole genome shotgun (WGS) entry which is preliminary data.</text>
</comment>
<evidence type="ECO:0000313" key="1">
    <source>
        <dbReference type="EMBL" id="MDE1206568.1"/>
    </source>
</evidence>
<protein>
    <recommendedName>
        <fullName evidence="3">IrrE N-terminal-like domain-containing protein</fullName>
    </recommendedName>
</protein>
<keyword evidence="2" id="KW-1185">Reference proteome</keyword>
<name>A0A9X4ENT3_9FLAO</name>
<evidence type="ECO:0000313" key="2">
    <source>
        <dbReference type="Proteomes" id="UP001149303"/>
    </source>
</evidence>
<dbReference type="AlphaFoldDB" id="A0A9X4ENT3"/>
<accession>A0A9X4ENT3</accession>
<sequence length="164" mass="19016">MFKEKLLHTITSFIEEIGIDIIYQKLDEPCFLPGLKLYKGNILVDKNKLQYPGDLLHEAGHIATTLPEQRLLIGTPEMPENWPSDGDEIATVIWSYAALHKLNLAPEIVFHENGYKNQSKWLIEQFENKNYIGLPLLEWMGLCHQNSKEDSSHLTFPNMIKWLR</sequence>
<gene>
    <name evidence="1" type="ORF">LCI24_07140</name>
</gene>
<proteinExistence type="predicted"/>